<keyword evidence="2" id="KW-1133">Transmembrane helix</keyword>
<name>L0GUT5_9GAMM</name>
<evidence type="ECO:0000256" key="2">
    <source>
        <dbReference type="SAM" id="Phobius"/>
    </source>
</evidence>
<dbReference type="InterPro" id="IPR003425">
    <property type="entry name" value="CCB3/YggT"/>
</dbReference>
<dbReference type="Proteomes" id="UP000010816">
    <property type="component" value="Chromosome"/>
</dbReference>
<keyword evidence="2" id="KW-0812">Transmembrane</keyword>
<feature type="transmembrane region" description="Helical" evidence="2">
    <location>
        <begin position="99"/>
        <end position="125"/>
    </location>
</feature>
<evidence type="ECO:0000313" key="3">
    <source>
        <dbReference type="EMBL" id="AGA89587.1"/>
    </source>
</evidence>
<dbReference type="EMBL" id="CP003051">
    <property type="protein sequence ID" value="AGA89587.1"/>
    <property type="molecule type" value="Genomic_DNA"/>
</dbReference>
<sequence>MTDSYLTNPVVFLIQTLFGLYTTIVILRFLLQWMRADFYNPISQFVVKLTTPVLGPLRRVVPGIGGADIASLVLAWLLKSTELILIGLLVGANRNLLGAFFWSLPALVGLVINIFLFAVFIRVILSWVAPDPRHPGVHLLDSLTSPLLRPAQRLLPPIGGIDLSPMLVIIGLVLLRMLLLPPLQALTLSPQWVV</sequence>
<dbReference type="PANTHER" id="PTHR33219">
    <property type="entry name" value="YLMG HOMOLOG PROTEIN 2, CHLOROPLASTIC"/>
    <property type="match status" value="1"/>
</dbReference>
<keyword evidence="2" id="KW-0472">Membrane</keyword>
<dbReference type="GO" id="GO:0016020">
    <property type="term" value="C:membrane"/>
    <property type="evidence" value="ECO:0007669"/>
    <property type="project" value="InterPro"/>
</dbReference>
<evidence type="ECO:0000313" key="4">
    <source>
        <dbReference type="Proteomes" id="UP000010816"/>
    </source>
</evidence>
<gene>
    <name evidence="3" type="ORF">Thimo_0748</name>
</gene>
<dbReference type="KEGG" id="tmb:Thimo_0748"/>
<feature type="transmembrane region" description="Helical" evidence="2">
    <location>
        <begin position="154"/>
        <end position="175"/>
    </location>
</feature>
<dbReference type="eggNOG" id="COG0762">
    <property type="taxonomic scope" value="Bacteria"/>
</dbReference>
<reference evidence="3 4" key="1">
    <citation type="submission" date="2011-09" db="EMBL/GenBank/DDBJ databases">
        <title>Complete sequence of chromosome of Thioflavicoccus mobilis 8321.</title>
        <authorList>
            <consortium name="US DOE Joint Genome Institute"/>
            <person name="Lucas S."/>
            <person name="Han J."/>
            <person name="Lapidus A."/>
            <person name="Cheng J.-F."/>
            <person name="Goodwin L."/>
            <person name="Pitluck S."/>
            <person name="Peters L."/>
            <person name="Ovchinnikova G."/>
            <person name="Lu M."/>
            <person name="Detter J.C."/>
            <person name="Han C."/>
            <person name="Tapia R."/>
            <person name="Land M."/>
            <person name="Hauser L."/>
            <person name="Kyrpides N."/>
            <person name="Ivanova N."/>
            <person name="Pagani I."/>
            <person name="Vogl K."/>
            <person name="Liu Z."/>
            <person name="Imhoff J."/>
            <person name="Thiel V."/>
            <person name="Frigaard N.-U."/>
            <person name="Bryant D."/>
            <person name="Woyke T."/>
        </authorList>
    </citation>
    <scope>NUCLEOTIDE SEQUENCE [LARGE SCALE GENOMIC DNA]</scope>
    <source>
        <strain evidence="3 4">8321</strain>
    </source>
</reference>
<protein>
    <submittedName>
        <fullName evidence="3">Putative integral membrane protein</fullName>
    </submittedName>
</protein>
<dbReference type="AlphaFoldDB" id="L0GUT5"/>
<dbReference type="HOGENOM" id="CLU_089905_1_0_6"/>
<proteinExistence type="inferred from homology"/>
<keyword evidence="4" id="KW-1185">Reference proteome</keyword>
<feature type="transmembrane region" description="Helical" evidence="2">
    <location>
        <begin position="12"/>
        <end position="31"/>
    </location>
</feature>
<accession>L0GUT5</accession>
<dbReference type="PANTHER" id="PTHR33219:SF14">
    <property type="entry name" value="PROTEIN COFACTOR ASSEMBLY OF COMPLEX C SUBUNIT B CCB3, CHLOROPLASTIC-RELATED"/>
    <property type="match status" value="1"/>
</dbReference>
<feature type="transmembrane region" description="Helical" evidence="2">
    <location>
        <begin position="69"/>
        <end position="92"/>
    </location>
</feature>
<dbReference type="RefSeq" id="WP_015279734.1">
    <property type="nucleotide sequence ID" value="NC_019940.1"/>
</dbReference>
<dbReference type="STRING" id="765912.Thimo_0748"/>
<organism evidence="3 4">
    <name type="scientific">Thioflavicoccus mobilis 8321</name>
    <dbReference type="NCBI Taxonomy" id="765912"/>
    <lineage>
        <taxon>Bacteria</taxon>
        <taxon>Pseudomonadati</taxon>
        <taxon>Pseudomonadota</taxon>
        <taxon>Gammaproteobacteria</taxon>
        <taxon>Chromatiales</taxon>
        <taxon>Chromatiaceae</taxon>
        <taxon>Thioflavicoccus</taxon>
    </lineage>
</organism>
<dbReference type="PATRIC" id="fig|765912.4.peg.735"/>
<comment type="similarity">
    <text evidence="1">Belongs to the YggT family.</text>
</comment>
<dbReference type="OrthoDB" id="9806665at2"/>
<dbReference type="Pfam" id="PF02325">
    <property type="entry name" value="CCB3_YggT"/>
    <property type="match status" value="2"/>
</dbReference>
<evidence type="ECO:0000256" key="1">
    <source>
        <dbReference type="ARBA" id="ARBA00010894"/>
    </source>
</evidence>